<evidence type="ECO:0000259" key="5">
    <source>
        <dbReference type="Pfam" id="PF00891"/>
    </source>
</evidence>
<reference evidence="6 7" key="1">
    <citation type="submission" date="2020-08" db="EMBL/GenBank/DDBJ databases">
        <title>Sequencing the genomes of 1000 actinobacteria strains.</title>
        <authorList>
            <person name="Klenk H.-P."/>
        </authorList>
    </citation>
    <scope>NUCLEOTIDE SEQUENCE [LARGE SCALE GENOMIC DNA]</scope>
    <source>
        <strain evidence="6 7">DSM 40084</strain>
    </source>
</reference>
<dbReference type="PANTHER" id="PTHR43712:SF2">
    <property type="entry name" value="O-METHYLTRANSFERASE CICE"/>
    <property type="match status" value="1"/>
</dbReference>
<dbReference type="AlphaFoldDB" id="A0A7W9GYW1"/>
<evidence type="ECO:0000256" key="3">
    <source>
        <dbReference type="ARBA" id="ARBA00022691"/>
    </source>
</evidence>
<comment type="caution">
    <text evidence="6">The sequence shown here is derived from an EMBL/GenBank/DDBJ whole genome shotgun (WGS) entry which is preliminary data.</text>
</comment>
<name>A0A7W9GYW1_9ACTN</name>
<protein>
    <recommendedName>
        <fullName evidence="5">O-methyltransferase C-terminal domain-containing protein</fullName>
    </recommendedName>
</protein>
<dbReference type="SUPFAM" id="SSF53335">
    <property type="entry name" value="S-adenosyl-L-methionine-dependent methyltransferases"/>
    <property type="match status" value="1"/>
</dbReference>
<organism evidence="6 7">
    <name type="scientific">Streptomyces caelestis</name>
    <dbReference type="NCBI Taxonomy" id="36816"/>
    <lineage>
        <taxon>Bacteria</taxon>
        <taxon>Bacillati</taxon>
        <taxon>Actinomycetota</taxon>
        <taxon>Actinomycetes</taxon>
        <taxon>Kitasatosporales</taxon>
        <taxon>Streptomycetaceae</taxon>
        <taxon>Streptomyces</taxon>
    </lineage>
</organism>
<keyword evidence="7" id="KW-1185">Reference proteome</keyword>
<dbReference type="InterPro" id="IPR016461">
    <property type="entry name" value="COMT-like"/>
</dbReference>
<dbReference type="InterPro" id="IPR001077">
    <property type="entry name" value="COMT_C"/>
</dbReference>
<dbReference type="PANTHER" id="PTHR43712">
    <property type="entry name" value="PUTATIVE (AFU_ORTHOLOGUE AFUA_4G14580)-RELATED"/>
    <property type="match status" value="1"/>
</dbReference>
<accession>A0A7W9GYW1</accession>
<dbReference type="RefSeq" id="WP_184979701.1">
    <property type="nucleotide sequence ID" value="NZ_JACHNE010000001.1"/>
</dbReference>
<dbReference type="EMBL" id="JACHNE010000001">
    <property type="protein sequence ID" value="MBB5792201.1"/>
    <property type="molecule type" value="Genomic_DNA"/>
</dbReference>
<dbReference type="GO" id="GO:0032259">
    <property type="term" value="P:methylation"/>
    <property type="evidence" value="ECO:0007669"/>
    <property type="project" value="UniProtKB-KW"/>
</dbReference>
<proteinExistence type="predicted"/>
<dbReference type="Proteomes" id="UP000590647">
    <property type="component" value="Unassembled WGS sequence"/>
</dbReference>
<gene>
    <name evidence="6" type="ORF">HDA41_000165</name>
</gene>
<evidence type="ECO:0000256" key="2">
    <source>
        <dbReference type="ARBA" id="ARBA00022679"/>
    </source>
</evidence>
<dbReference type="InterPro" id="IPR029063">
    <property type="entry name" value="SAM-dependent_MTases_sf"/>
</dbReference>
<keyword evidence="2" id="KW-0808">Transferase</keyword>
<keyword evidence="3" id="KW-0949">S-adenosyl-L-methionine</keyword>
<feature type="domain" description="O-methyltransferase C-terminal" evidence="5">
    <location>
        <begin position="4"/>
        <end position="129"/>
    </location>
</feature>
<dbReference type="Gene3D" id="3.40.50.150">
    <property type="entry name" value="Vaccinia Virus protein VP39"/>
    <property type="match status" value="1"/>
</dbReference>
<evidence type="ECO:0000313" key="6">
    <source>
        <dbReference type="EMBL" id="MBB5792201.1"/>
    </source>
</evidence>
<dbReference type="Pfam" id="PF00891">
    <property type="entry name" value="Methyltransf_2"/>
    <property type="match status" value="1"/>
</dbReference>
<dbReference type="PROSITE" id="PS51683">
    <property type="entry name" value="SAM_OMT_II"/>
    <property type="match status" value="1"/>
</dbReference>
<keyword evidence="1" id="KW-0489">Methyltransferase</keyword>
<evidence type="ECO:0000256" key="1">
    <source>
        <dbReference type="ARBA" id="ARBA00022603"/>
    </source>
</evidence>
<evidence type="ECO:0000256" key="4">
    <source>
        <dbReference type="SAM" id="MobiDB-lite"/>
    </source>
</evidence>
<dbReference type="GO" id="GO:0008171">
    <property type="term" value="F:O-methyltransferase activity"/>
    <property type="evidence" value="ECO:0007669"/>
    <property type="project" value="InterPro"/>
</dbReference>
<feature type="region of interest" description="Disordered" evidence="4">
    <location>
        <begin position="1"/>
        <end position="45"/>
    </location>
</feature>
<sequence length="150" mass="16082">MPAVFPDTQGVRYDRSEVMADTDGPLRDAGAGEGDSRVGGDFFGSVPPGGDAHALADVIHDRDDEMSRRFLANCREIPGEEGRVLLAGTVVPDRPRPTPLVSLTDLYGPAVHGGRQRTTDQFTDLLADARPKPARIATGGDRTLVEAMRE</sequence>
<evidence type="ECO:0000313" key="7">
    <source>
        <dbReference type="Proteomes" id="UP000590647"/>
    </source>
</evidence>